<sequence>MQLMENEEVKLSIKERFLSWSQDIGYLLVRSAENLFNDNVDILASGLVYSTLVAFVPCFTFIFAVVQLFGVLQPLINIILEFLYQALGSEISEQIVSALAKFTSNGMGLGALGLVSFIFTAILLVNKVYMVINHMFRATPRNGTIKRFSTFLTFIFLSVIILAVVLTINTKATNYISSFIEKTDSPSGLSRVLSTIISYVVIVAFLFSMFYFVPNAKVRSKSALFGASIGAIMLSFITAGFKYIVTLSVNYSVLYGSLSAVFFLLLYLYLCWYAILIAAEFTYVYQFRPDRTHLNGIGESPSEQIQNSLNLIMIVSSSYRNGEGPVSQKTLVRKLLLNPKELSSILSIFISNGFILEIARGKKGSICYVPAKPLDQILVKDVVKAIYALDDESVETVGEAVSQQLLKKGCDSFENLTIDNLLERV</sequence>
<protein>
    <submittedName>
        <fullName evidence="7">YihY family inner membrane protein</fullName>
    </submittedName>
</protein>
<name>A0A7X2PD37_9SPIO</name>
<feature type="transmembrane region" description="Helical" evidence="6">
    <location>
        <begin position="188"/>
        <end position="212"/>
    </location>
</feature>
<evidence type="ECO:0000256" key="2">
    <source>
        <dbReference type="ARBA" id="ARBA00022475"/>
    </source>
</evidence>
<gene>
    <name evidence="7" type="ORF">FYJ80_07485</name>
</gene>
<evidence type="ECO:0000313" key="7">
    <source>
        <dbReference type="EMBL" id="MSU06616.1"/>
    </source>
</evidence>
<evidence type="ECO:0000256" key="3">
    <source>
        <dbReference type="ARBA" id="ARBA00022692"/>
    </source>
</evidence>
<evidence type="ECO:0000313" key="8">
    <source>
        <dbReference type="Proteomes" id="UP000460549"/>
    </source>
</evidence>
<feature type="transmembrane region" description="Helical" evidence="6">
    <location>
        <begin position="257"/>
        <end position="279"/>
    </location>
</feature>
<dbReference type="NCBIfam" id="TIGR00765">
    <property type="entry name" value="yihY_not_rbn"/>
    <property type="match status" value="1"/>
</dbReference>
<keyword evidence="3 6" id="KW-0812">Transmembrane</keyword>
<dbReference type="PANTHER" id="PTHR30213">
    <property type="entry name" value="INNER MEMBRANE PROTEIN YHJD"/>
    <property type="match status" value="1"/>
</dbReference>
<dbReference type="GO" id="GO:0005886">
    <property type="term" value="C:plasma membrane"/>
    <property type="evidence" value="ECO:0007669"/>
    <property type="project" value="UniProtKB-SubCell"/>
</dbReference>
<evidence type="ECO:0000256" key="1">
    <source>
        <dbReference type="ARBA" id="ARBA00004651"/>
    </source>
</evidence>
<proteinExistence type="predicted"/>
<organism evidence="7 8">
    <name type="scientific">Bullifex porci</name>
    <dbReference type="NCBI Taxonomy" id="2606638"/>
    <lineage>
        <taxon>Bacteria</taxon>
        <taxon>Pseudomonadati</taxon>
        <taxon>Spirochaetota</taxon>
        <taxon>Spirochaetia</taxon>
        <taxon>Spirochaetales</taxon>
        <taxon>Spirochaetaceae</taxon>
        <taxon>Bullifex</taxon>
    </lineage>
</organism>
<feature type="transmembrane region" description="Helical" evidence="6">
    <location>
        <begin position="224"/>
        <end position="245"/>
    </location>
</feature>
<evidence type="ECO:0000256" key="4">
    <source>
        <dbReference type="ARBA" id="ARBA00022989"/>
    </source>
</evidence>
<feature type="transmembrane region" description="Helical" evidence="6">
    <location>
        <begin position="107"/>
        <end position="129"/>
    </location>
</feature>
<dbReference type="Pfam" id="PF03631">
    <property type="entry name" value="Virul_fac_BrkB"/>
    <property type="match status" value="1"/>
</dbReference>
<comment type="subcellular location">
    <subcellularLocation>
        <location evidence="1">Cell membrane</location>
        <topology evidence="1">Multi-pass membrane protein</topology>
    </subcellularLocation>
</comment>
<dbReference type="InterPro" id="IPR017039">
    <property type="entry name" value="Virul_fac_BrkB"/>
</dbReference>
<dbReference type="Proteomes" id="UP000460549">
    <property type="component" value="Unassembled WGS sequence"/>
</dbReference>
<evidence type="ECO:0000256" key="5">
    <source>
        <dbReference type="ARBA" id="ARBA00023136"/>
    </source>
</evidence>
<feature type="transmembrane region" description="Helical" evidence="6">
    <location>
        <begin position="150"/>
        <end position="168"/>
    </location>
</feature>
<keyword evidence="4 6" id="KW-1133">Transmembrane helix</keyword>
<dbReference type="AlphaFoldDB" id="A0A7X2PD37"/>
<reference evidence="7 8" key="1">
    <citation type="submission" date="2019-08" db="EMBL/GenBank/DDBJ databases">
        <title>In-depth cultivation of the pig gut microbiome towards novel bacterial diversity and tailored functional studies.</title>
        <authorList>
            <person name="Wylensek D."/>
            <person name="Hitch T.C.A."/>
            <person name="Clavel T."/>
        </authorList>
    </citation>
    <scope>NUCLEOTIDE SEQUENCE [LARGE SCALE GENOMIC DNA]</scope>
    <source>
        <strain evidence="7 8">NM-380-WT-3C1</strain>
    </source>
</reference>
<dbReference type="EMBL" id="VUNN01000014">
    <property type="protein sequence ID" value="MSU06616.1"/>
    <property type="molecule type" value="Genomic_DNA"/>
</dbReference>
<comment type="caution">
    <text evidence="7">The sequence shown here is derived from an EMBL/GenBank/DDBJ whole genome shotgun (WGS) entry which is preliminary data.</text>
</comment>
<keyword evidence="2" id="KW-1003">Cell membrane</keyword>
<accession>A0A7X2PD37</accession>
<feature type="transmembrane region" description="Helical" evidence="6">
    <location>
        <begin position="42"/>
        <end position="63"/>
    </location>
</feature>
<evidence type="ECO:0000256" key="6">
    <source>
        <dbReference type="SAM" id="Phobius"/>
    </source>
</evidence>
<dbReference type="PANTHER" id="PTHR30213:SF0">
    <property type="entry name" value="UPF0761 MEMBRANE PROTEIN YIHY"/>
    <property type="match status" value="1"/>
</dbReference>
<keyword evidence="5 6" id="KW-0472">Membrane</keyword>
<keyword evidence="8" id="KW-1185">Reference proteome</keyword>